<comment type="caution">
    <text evidence="3">The sequence shown here is derived from an EMBL/GenBank/DDBJ whole genome shotgun (WGS) entry which is preliminary data.</text>
</comment>
<evidence type="ECO:0000313" key="3">
    <source>
        <dbReference type="EMBL" id="GCE94847.1"/>
    </source>
</evidence>
<gene>
    <name evidence="3" type="ORF">NIES46_29070</name>
</gene>
<dbReference type="RefSeq" id="WP_006618049.1">
    <property type="nucleotide sequence ID" value="NZ_BIMW01000109.1"/>
</dbReference>
<feature type="compositionally biased region" description="Basic residues" evidence="1">
    <location>
        <begin position="43"/>
        <end position="58"/>
    </location>
</feature>
<keyword evidence="2" id="KW-0472">Membrane</keyword>
<feature type="region of interest" description="Disordered" evidence="1">
    <location>
        <begin position="37"/>
        <end position="74"/>
    </location>
</feature>
<name>A0A5M3T7M3_LIMPL</name>
<proteinExistence type="predicted"/>
<sequence>MQKWQLLTITGLAMVGSIMWVGSASAHHHYIDECNTFADHRPHPQPRHHQPTRRHDPHPHHDPHPVQYHQPRRHRPANEYPYTLRPVINYQDFYRNPDLNPPIIEPPPIMDMQSMIDVNSERAFIVLIVLILWGIWGPAFKPKKDSK</sequence>
<keyword evidence="2" id="KW-0812">Transmembrane</keyword>
<feature type="transmembrane region" description="Helical" evidence="2">
    <location>
        <begin position="123"/>
        <end position="140"/>
    </location>
</feature>
<dbReference type="EMBL" id="BIMW01000109">
    <property type="protein sequence ID" value="GCE94847.1"/>
    <property type="molecule type" value="Genomic_DNA"/>
</dbReference>
<keyword evidence="4" id="KW-1185">Reference proteome</keyword>
<dbReference type="GeneID" id="301683727"/>
<reference evidence="3 4" key="1">
    <citation type="journal article" date="2019" name="J Genomics">
        <title>The Draft Genome of a Hydrogen-producing Cyanobacterium, Arthrospira platensis NIES-46.</title>
        <authorList>
            <person name="Suzuki S."/>
            <person name="Yamaguchi H."/>
            <person name="Kawachi M."/>
        </authorList>
    </citation>
    <scope>NUCLEOTIDE SEQUENCE [LARGE SCALE GENOMIC DNA]</scope>
    <source>
        <strain evidence="3 4">NIES-46</strain>
    </source>
</reference>
<evidence type="ECO:0000256" key="2">
    <source>
        <dbReference type="SAM" id="Phobius"/>
    </source>
</evidence>
<accession>A0A5M3T7M3</accession>
<organism evidence="3 4">
    <name type="scientific">Limnospira platensis NIES-46</name>
    <dbReference type="NCBI Taxonomy" id="1236695"/>
    <lineage>
        <taxon>Bacteria</taxon>
        <taxon>Bacillati</taxon>
        <taxon>Cyanobacteriota</taxon>
        <taxon>Cyanophyceae</taxon>
        <taxon>Oscillatoriophycideae</taxon>
        <taxon>Oscillatoriales</taxon>
        <taxon>Sirenicapillariaceae</taxon>
        <taxon>Limnospira</taxon>
    </lineage>
</organism>
<evidence type="ECO:0000256" key="1">
    <source>
        <dbReference type="SAM" id="MobiDB-lite"/>
    </source>
</evidence>
<protein>
    <submittedName>
        <fullName evidence="3">Uncharacterized protein</fullName>
    </submittedName>
</protein>
<evidence type="ECO:0000313" key="4">
    <source>
        <dbReference type="Proteomes" id="UP000326169"/>
    </source>
</evidence>
<keyword evidence="2" id="KW-1133">Transmembrane helix</keyword>
<dbReference type="Proteomes" id="UP000326169">
    <property type="component" value="Unassembled WGS sequence"/>
</dbReference>